<dbReference type="Proteomes" id="UP000193498">
    <property type="component" value="Unassembled WGS sequence"/>
</dbReference>
<dbReference type="InParanoid" id="A0A1Y1ZA10"/>
<sequence>MFILSFLSSCCTVERIERCSDSPKTARSSSIVPILDHKSGQYASPDDARPSLFIKMHPRTTVCLEMSQTSNTLDFSNDLESVRAKLRKVDFDEAIDFGFTNDLGSTRVKTIRFTLTPNSLRN</sequence>
<reference evidence="1 2" key="1">
    <citation type="submission" date="2016-07" db="EMBL/GenBank/DDBJ databases">
        <title>Pervasive Adenine N6-methylation of Active Genes in Fungi.</title>
        <authorList>
            <consortium name="DOE Joint Genome Institute"/>
            <person name="Mondo S.J."/>
            <person name="Dannebaum R.O."/>
            <person name="Kuo R.C."/>
            <person name="Labutti K."/>
            <person name="Haridas S."/>
            <person name="Kuo A."/>
            <person name="Salamov A."/>
            <person name="Ahrendt S.R."/>
            <person name="Lipzen A."/>
            <person name="Sullivan W."/>
            <person name="Andreopoulos W.B."/>
            <person name="Clum A."/>
            <person name="Lindquist E."/>
            <person name="Daum C."/>
            <person name="Ramamoorthy G.K."/>
            <person name="Gryganskyi A."/>
            <person name="Culley D."/>
            <person name="Magnuson J.K."/>
            <person name="James T.Y."/>
            <person name="O'Malley M.A."/>
            <person name="Stajich J.E."/>
            <person name="Spatafora J.W."/>
            <person name="Visel A."/>
            <person name="Grigoriev I.V."/>
        </authorList>
    </citation>
    <scope>NUCLEOTIDE SEQUENCE [LARGE SCALE GENOMIC DNA]</scope>
    <source>
        <strain evidence="1 2">CBS 931.73</strain>
    </source>
</reference>
<organism evidence="1 2">
    <name type="scientific">Basidiobolus meristosporus CBS 931.73</name>
    <dbReference type="NCBI Taxonomy" id="1314790"/>
    <lineage>
        <taxon>Eukaryota</taxon>
        <taxon>Fungi</taxon>
        <taxon>Fungi incertae sedis</taxon>
        <taxon>Zoopagomycota</taxon>
        <taxon>Entomophthoromycotina</taxon>
        <taxon>Basidiobolomycetes</taxon>
        <taxon>Basidiobolales</taxon>
        <taxon>Basidiobolaceae</taxon>
        <taxon>Basidiobolus</taxon>
    </lineage>
</organism>
<evidence type="ECO:0000313" key="2">
    <source>
        <dbReference type="Proteomes" id="UP000193498"/>
    </source>
</evidence>
<gene>
    <name evidence="1" type="ORF">K493DRAFT_295665</name>
</gene>
<proteinExistence type="predicted"/>
<dbReference type="EMBL" id="MCFE01000011">
    <property type="protein sequence ID" value="ORY07091.1"/>
    <property type="molecule type" value="Genomic_DNA"/>
</dbReference>
<keyword evidence="2" id="KW-1185">Reference proteome</keyword>
<evidence type="ECO:0000313" key="1">
    <source>
        <dbReference type="EMBL" id="ORY07091.1"/>
    </source>
</evidence>
<protein>
    <submittedName>
        <fullName evidence="1">Uncharacterized protein</fullName>
    </submittedName>
</protein>
<accession>A0A1Y1ZA10</accession>
<dbReference type="AlphaFoldDB" id="A0A1Y1ZA10"/>
<comment type="caution">
    <text evidence="1">The sequence shown here is derived from an EMBL/GenBank/DDBJ whole genome shotgun (WGS) entry which is preliminary data.</text>
</comment>
<name>A0A1Y1ZA10_9FUNG</name>